<accession>K0JMX8</accession>
<dbReference type="KEGG" id="bpw:WESB_2523"/>
<gene>
    <name evidence="1" type="ORF">WESB_2523</name>
</gene>
<dbReference type="EMBL" id="HE793032">
    <property type="protein sequence ID" value="CCG57985.1"/>
    <property type="molecule type" value="Genomic_DNA"/>
</dbReference>
<evidence type="ECO:0000313" key="2">
    <source>
        <dbReference type="Proteomes" id="UP000003759"/>
    </source>
</evidence>
<evidence type="ECO:0000313" key="1">
    <source>
        <dbReference type="EMBL" id="CCG57985.1"/>
    </source>
</evidence>
<dbReference type="PATRIC" id="fig|1161918.5.peg.2085"/>
<protein>
    <submittedName>
        <fullName evidence="1">Unclassified</fullName>
    </submittedName>
</protein>
<proteinExistence type="predicted"/>
<dbReference type="AlphaFoldDB" id="K0JMX8"/>
<sequence>MDLVTKYLDDHKIDFNILTESIITIWHNDTFFEILKDDTKYIIKTCNEELDFKVLETSFDVGNLIFKLAKILNYPI</sequence>
<dbReference type="RefSeq" id="WP_014934036.1">
    <property type="nucleotide sequence ID" value="NC_018604.1"/>
</dbReference>
<name>K0JMX8_BRAPL</name>
<organism evidence="1 2">
    <name type="scientific">Brachyspira pilosicoli WesB</name>
    <dbReference type="NCBI Taxonomy" id="1161918"/>
    <lineage>
        <taxon>Bacteria</taxon>
        <taxon>Pseudomonadati</taxon>
        <taxon>Spirochaetota</taxon>
        <taxon>Spirochaetia</taxon>
        <taxon>Brachyspirales</taxon>
        <taxon>Brachyspiraceae</taxon>
        <taxon>Brachyspira</taxon>
    </lineage>
</organism>
<reference evidence="1 2" key="1">
    <citation type="journal article" date="2012" name="BMC Genomics">
        <title>Comparative genomics of Brachyspira pilosicoli strains: genome rearrangements, reductions and correlation of genetic compliment with phenotypic diversity.</title>
        <authorList>
            <person name="Mappley L.J."/>
            <person name="Black M.L."/>
            <person name="Abuoun M."/>
            <person name="Darby A.C."/>
            <person name="Woodward M.J."/>
            <person name="Parkhill J."/>
            <person name="Turner A.K."/>
            <person name="Bellgard M.I."/>
            <person name="La T."/>
            <person name="Phillips N.D."/>
            <person name="La Ragione R.M."/>
            <person name="Hampson D.J."/>
        </authorList>
    </citation>
    <scope>NUCLEOTIDE SEQUENCE [LARGE SCALE GENOMIC DNA]</scope>
    <source>
        <strain evidence="1">WesB</strain>
    </source>
</reference>
<dbReference type="HOGENOM" id="CLU_2647425_0_0_12"/>
<dbReference type="Proteomes" id="UP000003759">
    <property type="component" value="Chromosome"/>
</dbReference>